<gene>
    <name evidence="2" type="ORF">COU10_01020</name>
</gene>
<evidence type="ECO:0000313" key="2">
    <source>
        <dbReference type="EMBL" id="PIR88063.1"/>
    </source>
</evidence>
<dbReference type="Pfam" id="PF22296">
    <property type="entry name" value="bAvd"/>
    <property type="match status" value="1"/>
</dbReference>
<comment type="caution">
    <text evidence="2">The sequence shown here is derived from an EMBL/GenBank/DDBJ whole genome shotgun (WGS) entry which is preliminary data.</text>
</comment>
<dbReference type="CDD" id="cd16376">
    <property type="entry name" value="Avd_like"/>
    <property type="match status" value="1"/>
</dbReference>
<organism evidence="2 3">
    <name type="scientific">Candidatus Harrisonbacteria bacterium CG10_big_fil_rev_8_21_14_0_10_45_28</name>
    <dbReference type="NCBI Taxonomy" id="1974586"/>
    <lineage>
        <taxon>Bacteria</taxon>
        <taxon>Candidatus Harrisoniibacteriota</taxon>
    </lineage>
</organism>
<reference evidence="3" key="1">
    <citation type="submission" date="2017-09" db="EMBL/GenBank/DDBJ databases">
        <title>Depth-based differentiation of microbial function through sediment-hosted aquifers and enrichment of novel symbionts in the deep terrestrial subsurface.</title>
        <authorList>
            <person name="Probst A.J."/>
            <person name="Ladd B."/>
            <person name="Jarett J.K."/>
            <person name="Geller-Mcgrath D.E."/>
            <person name="Sieber C.M.K."/>
            <person name="Emerson J.B."/>
            <person name="Anantharaman K."/>
            <person name="Thomas B.C."/>
            <person name="Malmstrom R."/>
            <person name="Stieglmeier M."/>
            <person name="Klingl A."/>
            <person name="Woyke T."/>
            <person name="Ryan C.M."/>
            <person name="Banfield J.F."/>
        </authorList>
    </citation>
    <scope>NUCLEOTIDE SEQUENCE [LARGE SCALE GENOMIC DNA]</scope>
</reference>
<feature type="domain" description="bAvd-like" evidence="1">
    <location>
        <begin position="2"/>
        <end position="103"/>
    </location>
</feature>
<name>A0A2H0UNT4_9BACT</name>
<evidence type="ECO:0000313" key="3">
    <source>
        <dbReference type="Proteomes" id="UP000230903"/>
    </source>
</evidence>
<protein>
    <recommendedName>
        <fullName evidence="1">bAvd-like domain-containing protein</fullName>
    </recommendedName>
</protein>
<accession>A0A2H0UNT4</accession>
<sequence length="112" mass="12856">MQKITDAYLIWHRNLPNLSRLSRYTLGEKIDKLFTDTIEYILLAGYTSKNQKLAVVDKASTKLDSLKHFLFIANELKLLEDRKYLELATPLVEVGKQLGGWHKLLAQSAPKI</sequence>
<proteinExistence type="predicted"/>
<dbReference type="InterPro" id="IPR036583">
    <property type="entry name" value="23S_rRNA_IVS_sf"/>
</dbReference>
<dbReference type="EMBL" id="PFBC01000017">
    <property type="protein sequence ID" value="PIR88063.1"/>
    <property type="molecule type" value="Genomic_DNA"/>
</dbReference>
<evidence type="ECO:0000259" key="1">
    <source>
        <dbReference type="Pfam" id="PF22296"/>
    </source>
</evidence>
<dbReference type="Gene3D" id="1.20.1440.60">
    <property type="entry name" value="23S rRNA-intervening sequence"/>
    <property type="match status" value="1"/>
</dbReference>
<dbReference type="AlphaFoldDB" id="A0A2H0UNT4"/>
<dbReference type="InterPro" id="IPR055360">
    <property type="entry name" value="bAvd"/>
</dbReference>
<dbReference type="Proteomes" id="UP000230903">
    <property type="component" value="Unassembled WGS sequence"/>
</dbReference>